<keyword evidence="2" id="KW-1185">Reference proteome</keyword>
<accession>A0A3P7NDA7</accession>
<dbReference type="EMBL" id="UYRV01123043">
    <property type="protein sequence ID" value="VDN33578.1"/>
    <property type="molecule type" value="Genomic_DNA"/>
</dbReference>
<gene>
    <name evidence="1" type="ORF">CGOC_LOCUS12423</name>
</gene>
<dbReference type="AlphaFoldDB" id="A0A3P7NDA7"/>
<dbReference type="Proteomes" id="UP000271889">
    <property type="component" value="Unassembled WGS sequence"/>
</dbReference>
<evidence type="ECO:0000313" key="2">
    <source>
        <dbReference type="Proteomes" id="UP000271889"/>
    </source>
</evidence>
<proteinExistence type="predicted"/>
<reference evidence="1 2" key="1">
    <citation type="submission" date="2018-11" db="EMBL/GenBank/DDBJ databases">
        <authorList>
            <consortium name="Pathogen Informatics"/>
        </authorList>
    </citation>
    <scope>NUCLEOTIDE SEQUENCE [LARGE SCALE GENOMIC DNA]</scope>
</reference>
<evidence type="ECO:0008006" key="3">
    <source>
        <dbReference type="Google" id="ProtNLM"/>
    </source>
</evidence>
<organism evidence="1 2">
    <name type="scientific">Cylicostephanus goldi</name>
    <name type="common">Nematode worm</name>
    <dbReference type="NCBI Taxonomy" id="71465"/>
    <lineage>
        <taxon>Eukaryota</taxon>
        <taxon>Metazoa</taxon>
        <taxon>Ecdysozoa</taxon>
        <taxon>Nematoda</taxon>
        <taxon>Chromadorea</taxon>
        <taxon>Rhabditida</taxon>
        <taxon>Rhabditina</taxon>
        <taxon>Rhabditomorpha</taxon>
        <taxon>Strongyloidea</taxon>
        <taxon>Strongylidae</taxon>
        <taxon>Cylicostephanus</taxon>
    </lineage>
</organism>
<sequence length="105" mass="11593">MTLVTVRNANALELNEMLLKMAPGEAVELFGIDSPVSEEEGDLRMPCDDEEFLHDLPLSGMPPYRLLLKRARSLCFCEISILSQGSAAVHVGGVIHLNREPFVEV</sequence>
<protein>
    <recommendedName>
        <fullName evidence="3">ATP-dependent DNA helicase</fullName>
    </recommendedName>
</protein>
<evidence type="ECO:0000313" key="1">
    <source>
        <dbReference type="EMBL" id="VDN33578.1"/>
    </source>
</evidence>
<name>A0A3P7NDA7_CYLGO</name>